<comment type="similarity">
    <text evidence="2">Belongs to the paired homeobox family. Bicoid subfamily.</text>
</comment>
<keyword evidence="6 7" id="KW-0539">Nucleus</keyword>
<dbReference type="GO" id="GO:0005634">
    <property type="term" value="C:nucleus"/>
    <property type="evidence" value="ECO:0007669"/>
    <property type="project" value="UniProtKB-SubCell"/>
</dbReference>
<feature type="DNA-binding region" description="Homeobox" evidence="7">
    <location>
        <begin position="108"/>
        <end position="167"/>
    </location>
</feature>
<keyword evidence="5 7" id="KW-0371">Homeobox</keyword>
<evidence type="ECO:0000256" key="6">
    <source>
        <dbReference type="ARBA" id="ARBA00023242"/>
    </source>
</evidence>
<dbReference type="CDD" id="cd00086">
    <property type="entry name" value="homeodomain"/>
    <property type="match status" value="1"/>
</dbReference>
<dbReference type="AlphaFoldDB" id="A0AAD9KEP7"/>
<comment type="caution">
    <text evidence="12">The sequence shown here is derived from an EMBL/GenBank/DDBJ whole genome shotgun (WGS) entry which is preliminary data.</text>
</comment>
<feature type="compositionally biased region" description="Low complexity" evidence="9">
    <location>
        <begin position="29"/>
        <end position="42"/>
    </location>
</feature>
<evidence type="ECO:0000259" key="10">
    <source>
        <dbReference type="PROSITE" id="PS50071"/>
    </source>
</evidence>
<dbReference type="GO" id="GO:0009653">
    <property type="term" value="P:anatomical structure morphogenesis"/>
    <property type="evidence" value="ECO:0007669"/>
    <property type="project" value="TreeGrafter"/>
</dbReference>
<accession>A0AAD9KEP7</accession>
<dbReference type="PANTHER" id="PTHR45882">
    <property type="entry name" value="PITUITARY HOMEOBOX HOMOLOG PTX1"/>
    <property type="match status" value="1"/>
</dbReference>
<dbReference type="InterPro" id="IPR017970">
    <property type="entry name" value="Homeobox_CS"/>
</dbReference>
<dbReference type="InterPro" id="IPR009057">
    <property type="entry name" value="Homeodomain-like_sf"/>
</dbReference>
<evidence type="ECO:0000256" key="4">
    <source>
        <dbReference type="ARBA" id="ARBA00023125"/>
    </source>
</evidence>
<dbReference type="SMART" id="SM00389">
    <property type="entry name" value="HOX"/>
    <property type="match status" value="1"/>
</dbReference>
<keyword evidence="4 7" id="KW-0238">DNA-binding</keyword>
<feature type="region of interest" description="Disordered" evidence="9">
    <location>
        <begin position="29"/>
        <end position="117"/>
    </location>
</feature>
<gene>
    <name evidence="12" type="ORF">NP493_1172g00007</name>
</gene>
<comment type="subcellular location">
    <subcellularLocation>
        <location evidence="1 7 8">Nucleus</location>
    </subcellularLocation>
</comment>
<dbReference type="PROSITE" id="PS50803">
    <property type="entry name" value="OAR"/>
    <property type="match status" value="1"/>
</dbReference>
<dbReference type="InterPro" id="IPR001356">
    <property type="entry name" value="HD"/>
</dbReference>
<evidence type="ECO:0000256" key="2">
    <source>
        <dbReference type="ARBA" id="ARBA00006503"/>
    </source>
</evidence>
<dbReference type="Pfam" id="PF00046">
    <property type="entry name" value="Homeodomain"/>
    <property type="match status" value="1"/>
</dbReference>
<organism evidence="12 13">
    <name type="scientific">Ridgeia piscesae</name>
    <name type="common">Tubeworm</name>
    <dbReference type="NCBI Taxonomy" id="27915"/>
    <lineage>
        <taxon>Eukaryota</taxon>
        <taxon>Metazoa</taxon>
        <taxon>Spiralia</taxon>
        <taxon>Lophotrochozoa</taxon>
        <taxon>Annelida</taxon>
        <taxon>Polychaeta</taxon>
        <taxon>Sedentaria</taxon>
        <taxon>Canalipalpata</taxon>
        <taxon>Sabellida</taxon>
        <taxon>Siboglinidae</taxon>
        <taxon>Ridgeia</taxon>
    </lineage>
</organism>
<reference evidence="12" key="1">
    <citation type="journal article" date="2023" name="Mol. Biol. Evol.">
        <title>Third-Generation Sequencing Reveals the Adaptive Role of the Epigenome in Three Deep-Sea Polychaetes.</title>
        <authorList>
            <person name="Perez M."/>
            <person name="Aroh O."/>
            <person name="Sun Y."/>
            <person name="Lan Y."/>
            <person name="Juniper S.K."/>
            <person name="Young C.R."/>
            <person name="Angers B."/>
            <person name="Qian P.Y."/>
        </authorList>
    </citation>
    <scope>NUCLEOTIDE SEQUENCE</scope>
    <source>
        <strain evidence="12">R07B-5</strain>
    </source>
</reference>
<dbReference type="Pfam" id="PF03826">
    <property type="entry name" value="OAR"/>
    <property type="match status" value="1"/>
</dbReference>
<dbReference type="SUPFAM" id="SSF46689">
    <property type="entry name" value="Homeodomain-like"/>
    <property type="match status" value="1"/>
</dbReference>
<dbReference type="PROSITE" id="PS00027">
    <property type="entry name" value="HOMEOBOX_1"/>
    <property type="match status" value="1"/>
</dbReference>
<protein>
    <recommendedName>
        <fullName evidence="14">Homeobox protein</fullName>
    </recommendedName>
</protein>
<evidence type="ECO:0000256" key="9">
    <source>
        <dbReference type="SAM" id="MobiDB-lite"/>
    </source>
</evidence>
<dbReference type="GO" id="GO:0000978">
    <property type="term" value="F:RNA polymerase II cis-regulatory region sequence-specific DNA binding"/>
    <property type="evidence" value="ECO:0007669"/>
    <property type="project" value="TreeGrafter"/>
</dbReference>
<evidence type="ECO:0000259" key="11">
    <source>
        <dbReference type="PROSITE" id="PS50803"/>
    </source>
</evidence>
<evidence type="ECO:0000256" key="3">
    <source>
        <dbReference type="ARBA" id="ARBA00022473"/>
    </source>
</evidence>
<evidence type="ECO:0008006" key="14">
    <source>
        <dbReference type="Google" id="ProtNLM"/>
    </source>
</evidence>
<dbReference type="EMBL" id="JAODUO010001170">
    <property type="protein sequence ID" value="KAK2169836.1"/>
    <property type="molecule type" value="Genomic_DNA"/>
</dbReference>
<dbReference type="FunFam" id="1.10.10.60:FF:000679">
    <property type="entry name" value="Homeobox protein aristaless"/>
    <property type="match status" value="1"/>
</dbReference>
<evidence type="ECO:0000256" key="7">
    <source>
        <dbReference type="PROSITE-ProRule" id="PRU00108"/>
    </source>
</evidence>
<name>A0AAD9KEP7_RIDPI</name>
<dbReference type="InterPro" id="IPR003654">
    <property type="entry name" value="OAR_dom"/>
</dbReference>
<dbReference type="Proteomes" id="UP001209878">
    <property type="component" value="Unassembled WGS sequence"/>
</dbReference>
<feature type="domain" description="Homeobox" evidence="10">
    <location>
        <begin position="106"/>
        <end position="166"/>
    </location>
</feature>
<evidence type="ECO:0000256" key="8">
    <source>
        <dbReference type="RuleBase" id="RU000682"/>
    </source>
</evidence>
<sequence length="343" mass="36251">MDTFADPVCLERFVVGGADGVCEPPRLAPGLPSLTGGPTPALAECRDVPRPPPMGRGGGGATSKDTTVVKLEEETEVTAGCHKATGDSSSPDNGGSSGGGDKRSAKRQRRQRTHFTSQQLQELEAMFARNRYPDVATREEIAAWTSLTEARVRVWFKNRRAKWRKRERNMETLKTGFGAAQFGGFMQPFDGGLYTGYSTYNNWDSAAKMSSPLASKPFTWGLNAVNPLPPVVTSQPPMCFPPPPPVANHCGAGGGAGGGVVPGMNMHHQGNMGGAAAAGSCPYASPPAPYLYNRDQCTSSIASLRLKAKQHSTSFPYPSVTGRQPPTLSACQYAGVGNATGMA</sequence>
<evidence type="ECO:0000313" key="13">
    <source>
        <dbReference type="Proteomes" id="UP001209878"/>
    </source>
</evidence>
<keyword evidence="13" id="KW-1185">Reference proteome</keyword>
<evidence type="ECO:0000256" key="5">
    <source>
        <dbReference type="ARBA" id="ARBA00023155"/>
    </source>
</evidence>
<evidence type="ECO:0000313" key="12">
    <source>
        <dbReference type="EMBL" id="KAK2169836.1"/>
    </source>
</evidence>
<keyword evidence="3" id="KW-0217">Developmental protein</keyword>
<dbReference type="GO" id="GO:0000981">
    <property type="term" value="F:DNA-binding transcription factor activity, RNA polymerase II-specific"/>
    <property type="evidence" value="ECO:0007669"/>
    <property type="project" value="InterPro"/>
</dbReference>
<dbReference type="Gene3D" id="1.10.10.60">
    <property type="entry name" value="Homeodomain-like"/>
    <property type="match status" value="1"/>
</dbReference>
<feature type="compositionally biased region" description="Basic residues" evidence="9">
    <location>
        <begin position="104"/>
        <end position="113"/>
    </location>
</feature>
<dbReference type="PROSITE" id="PS50071">
    <property type="entry name" value="HOMEOBOX_2"/>
    <property type="match status" value="1"/>
</dbReference>
<proteinExistence type="inferred from homology"/>
<feature type="domain" description="OAR" evidence="11">
    <location>
        <begin position="299"/>
        <end position="312"/>
    </location>
</feature>
<dbReference type="PANTHER" id="PTHR45882:SF3">
    <property type="entry name" value="PITUITARY HOMEOBOX HOMOLOG PTX1"/>
    <property type="match status" value="1"/>
</dbReference>
<evidence type="ECO:0000256" key="1">
    <source>
        <dbReference type="ARBA" id="ARBA00004123"/>
    </source>
</evidence>